<dbReference type="PANTHER" id="PTHR40050">
    <property type="entry name" value="INNER SPORE COAT PROTEIN H"/>
    <property type="match status" value="1"/>
</dbReference>
<keyword evidence="1" id="KW-0167">Capsid protein</keyword>
<dbReference type="EMBL" id="CP029803">
    <property type="protein sequence ID" value="AWT61063.1"/>
    <property type="molecule type" value="Genomic_DNA"/>
</dbReference>
<dbReference type="KEGG" id="mtar:DF168_02289"/>
<sequence>MPEESTLPLVELFIGAGSQERLNSNLPASGKSQHYPAYLKWEGELHRVNARYVGDNHWHWLYEQKSWRIKTVKSQLINGAREFNLKNPRTRIAFNEAISMELAASVGLIAPRVFPVRLVLNGEFHGVYLWQDVIDETVLKRSGRSIGSLYDGDGASRNVKTGVSALWEDEVWWRKDIWQDSKSQFDRTEIRELIAQVNEDSLLSFYEFATRKLHQDHYTTFVSLDNILAGGHHDFNHNHKLYFDPGTGRMEPVAWDTDAWQFRNVWLDCAHNPLLVNWKLIPQLDHQRLKKLHSLIVDGPLTEENVIRRISEYDLRVRESLEADFRKDYKYWNALEFLKFKVYPMLVYGIEAYVEQVDYYREGVRKRFRFLRDYLDDCSVRYQVSRSSGETLLTVASAGKVAAELDRIRIKGTFDEIHVYRDKNLNGRLDDSDELLTLARSELGIATVSLSDLIYPGYKKEGVSPHRSQFLFGPYDYLSSPLPFTYILSVAQGAIEKVELDCNNVLTGVPVEVQETVLTEDLFEATVSLHPWALPGRTN</sequence>
<dbReference type="InterPro" id="IPR014867">
    <property type="entry name" value="Spore_coat_CotH_CotH2/3/7"/>
</dbReference>
<reference evidence="1 2" key="1">
    <citation type="submission" date="2018-06" db="EMBL/GenBank/DDBJ databases">
        <title>Draft Genome Sequence of a Novel Marine Bacterium Related to the Verrucomicrobia.</title>
        <authorList>
            <person name="Vosseberg J."/>
            <person name="Martijn J."/>
            <person name="Ettema T.J.G."/>
        </authorList>
    </citation>
    <scope>NUCLEOTIDE SEQUENCE [LARGE SCALE GENOMIC DNA]</scope>
    <source>
        <strain evidence="1">TARA_B100001123</strain>
    </source>
</reference>
<evidence type="ECO:0000313" key="1">
    <source>
        <dbReference type="EMBL" id="AWT61063.1"/>
    </source>
</evidence>
<dbReference type="AlphaFoldDB" id="A0A2Z4AFB2"/>
<evidence type="ECO:0000313" key="2">
    <source>
        <dbReference type="Proteomes" id="UP000247465"/>
    </source>
</evidence>
<organism evidence="1 2">
    <name type="scientific">Candidatus Moanibacter tarae</name>
    <dbReference type="NCBI Taxonomy" id="2200854"/>
    <lineage>
        <taxon>Bacteria</taxon>
        <taxon>Pseudomonadati</taxon>
        <taxon>Verrucomicrobiota</taxon>
        <taxon>Opitutia</taxon>
        <taxon>Puniceicoccales</taxon>
        <taxon>Puniceicoccales incertae sedis</taxon>
        <taxon>Candidatus Moanibacter</taxon>
    </lineage>
</organism>
<keyword evidence="1" id="KW-0946">Virion</keyword>
<accession>A0A2Z4AFB2</accession>
<dbReference type="Pfam" id="PF08757">
    <property type="entry name" value="CotH"/>
    <property type="match status" value="1"/>
</dbReference>
<dbReference type="PANTHER" id="PTHR40050:SF1">
    <property type="entry name" value="INNER SPORE COAT PROTEIN H"/>
    <property type="match status" value="1"/>
</dbReference>
<dbReference type="Proteomes" id="UP000247465">
    <property type="component" value="Chromosome"/>
</dbReference>
<proteinExistence type="predicted"/>
<gene>
    <name evidence="1" type="primary">cotH</name>
    <name evidence="1" type="ORF">DF168_02289</name>
</gene>
<protein>
    <submittedName>
        <fullName evidence="1">Inner spore coat protein H</fullName>
    </submittedName>
</protein>
<name>A0A2Z4AFB2_9BACT</name>